<dbReference type="SUPFAM" id="SSF51695">
    <property type="entry name" value="PLC-like phosphodiesterases"/>
    <property type="match status" value="1"/>
</dbReference>
<dbReference type="GeneID" id="85306453"/>
<dbReference type="EMBL" id="MU839038">
    <property type="protein sequence ID" value="KAK1762347.1"/>
    <property type="molecule type" value="Genomic_DNA"/>
</dbReference>
<dbReference type="GO" id="GO:0008081">
    <property type="term" value="F:phosphoric diester hydrolase activity"/>
    <property type="evidence" value="ECO:0007669"/>
    <property type="project" value="InterPro"/>
</dbReference>
<dbReference type="PANTHER" id="PTHR13593">
    <property type="match status" value="1"/>
</dbReference>
<feature type="chain" id="PRO_5042579624" evidence="1">
    <location>
        <begin position="21"/>
        <end position="289"/>
    </location>
</feature>
<organism evidence="2 3">
    <name type="scientific">Phialemonium atrogriseum</name>
    <dbReference type="NCBI Taxonomy" id="1093897"/>
    <lineage>
        <taxon>Eukaryota</taxon>
        <taxon>Fungi</taxon>
        <taxon>Dikarya</taxon>
        <taxon>Ascomycota</taxon>
        <taxon>Pezizomycotina</taxon>
        <taxon>Sordariomycetes</taxon>
        <taxon>Sordariomycetidae</taxon>
        <taxon>Cephalothecales</taxon>
        <taxon>Cephalothecaceae</taxon>
        <taxon>Phialemonium</taxon>
    </lineage>
</organism>
<name>A0AAJ0BQT9_9PEZI</name>
<evidence type="ECO:0000313" key="2">
    <source>
        <dbReference type="EMBL" id="KAK1762347.1"/>
    </source>
</evidence>
<comment type="caution">
    <text evidence="2">The sequence shown here is derived from an EMBL/GenBank/DDBJ whole genome shotgun (WGS) entry which is preliminary data.</text>
</comment>
<protein>
    <submittedName>
        <fullName evidence="2">PLC-like phosphodiesterase</fullName>
    </submittedName>
</protein>
<proteinExistence type="predicted"/>
<dbReference type="PANTHER" id="PTHR13593:SF146">
    <property type="entry name" value="PLC-LIKE PHOSPHODIESTERASE"/>
    <property type="match status" value="1"/>
</dbReference>
<gene>
    <name evidence="2" type="ORF">QBC33DRAFT_282997</name>
</gene>
<feature type="signal peptide" evidence="1">
    <location>
        <begin position="1"/>
        <end position="20"/>
    </location>
</feature>
<reference evidence="2" key="1">
    <citation type="submission" date="2023-06" db="EMBL/GenBank/DDBJ databases">
        <title>Genome-scale phylogeny and comparative genomics of the fungal order Sordariales.</title>
        <authorList>
            <consortium name="Lawrence Berkeley National Laboratory"/>
            <person name="Hensen N."/>
            <person name="Bonometti L."/>
            <person name="Westerberg I."/>
            <person name="Brannstrom I.O."/>
            <person name="Guillou S."/>
            <person name="Cros-Aarteil S."/>
            <person name="Calhoun S."/>
            <person name="Haridas S."/>
            <person name="Kuo A."/>
            <person name="Mondo S."/>
            <person name="Pangilinan J."/>
            <person name="Riley R."/>
            <person name="Labutti K."/>
            <person name="Andreopoulos B."/>
            <person name="Lipzen A."/>
            <person name="Chen C."/>
            <person name="Yanf M."/>
            <person name="Daum C."/>
            <person name="Ng V."/>
            <person name="Clum A."/>
            <person name="Steindorff A."/>
            <person name="Ohm R."/>
            <person name="Martin F."/>
            <person name="Silar P."/>
            <person name="Natvig D."/>
            <person name="Lalanne C."/>
            <person name="Gautier V."/>
            <person name="Ament-Velasquez S.L."/>
            <person name="Kruys A."/>
            <person name="Hutchinson M.I."/>
            <person name="Powell A.J."/>
            <person name="Barry K."/>
            <person name="Miller A.N."/>
            <person name="Grigoriev I.V."/>
            <person name="Debuchy R."/>
            <person name="Gladieux P."/>
            <person name="Thoren M.H."/>
            <person name="Johannesson H."/>
        </authorList>
    </citation>
    <scope>NUCLEOTIDE SEQUENCE</scope>
    <source>
        <strain evidence="2">8032-3</strain>
    </source>
</reference>
<sequence>MRSSLGWLLAGLAGLKAVAAACNGNSALCSRIYSNITQVGAHDSAFVGILLPDNQYVSVAKQLDMGVRFLQAQTHKKDGGIEMCHTTCIELDAGSLSKYLGPIKTWLDGHPDEVVTLLLTNGDAIPVSQFGNVFSATGLDKYAYTPEGTLTLDQWPTLQAMIDSGNRLVVFMDYHSDTNSVPYILDEFAYFYETPFDTTDKNFPQCTLDRPAGAGADGRMGIVNHFLDVDILGILIPDRIHASTTNSVSSIVAQANLCLQNWGRLPNVVLLDWINEGDAIGAQNVLNHL</sequence>
<dbReference type="AlphaFoldDB" id="A0AAJ0BQT9"/>
<dbReference type="Pfam" id="PF26146">
    <property type="entry name" value="PI-PLC_X"/>
    <property type="match status" value="1"/>
</dbReference>
<dbReference type="InterPro" id="IPR017946">
    <property type="entry name" value="PLC-like_Pdiesterase_TIM-brl"/>
</dbReference>
<dbReference type="RefSeq" id="XP_060278560.1">
    <property type="nucleotide sequence ID" value="XM_060423266.1"/>
</dbReference>
<dbReference type="Proteomes" id="UP001244011">
    <property type="component" value="Unassembled WGS sequence"/>
</dbReference>
<dbReference type="InterPro" id="IPR051057">
    <property type="entry name" value="PI-PLC_domain"/>
</dbReference>
<keyword evidence="3" id="KW-1185">Reference proteome</keyword>
<dbReference type="GO" id="GO:0006629">
    <property type="term" value="P:lipid metabolic process"/>
    <property type="evidence" value="ECO:0007669"/>
    <property type="project" value="InterPro"/>
</dbReference>
<evidence type="ECO:0000313" key="3">
    <source>
        <dbReference type="Proteomes" id="UP001244011"/>
    </source>
</evidence>
<accession>A0AAJ0BQT9</accession>
<keyword evidence="1" id="KW-0732">Signal</keyword>
<evidence type="ECO:0000256" key="1">
    <source>
        <dbReference type="SAM" id="SignalP"/>
    </source>
</evidence>
<dbReference type="Gene3D" id="3.20.20.190">
    <property type="entry name" value="Phosphatidylinositol (PI) phosphodiesterase"/>
    <property type="match status" value="1"/>
</dbReference>